<evidence type="ECO:0000256" key="1">
    <source>
        <dbReference type="SAM" id="MobiDB-lite"/>
    </source>
</evidence>
<organism evidence="3 4">
    <name type="scientific">Mytilus coruscus</name>
    <name type="common">Sea mussel</name>
    <dbReference type="NCBI Taxonomy" id="42192"/>
    <lineage>
        <taxon>Eukaryota</taxon>
        <taxon>Metazoa</taxon>
        <taxon>Spiralia</taxon>
        <taxon>Lophotrochozoa</taxon>
        <taxon>Mollusca</taxon>
        <taxon>Bivalvia</taxon>
        <taxon>Autobranchia</taxon>
        <taxon>Pteriomorphia</taxon>
        <taxon>Mytilida</taxon>
        <taxon>Mytiloidea</taxon>
        <taxon>Mytilidae</taxon>
        <taxon>Mytilinae</taxon>
        <taxon>Mytilus</taxon>
    </lineage>
</organism>
<feature type="region of interest" description="Disordered" evidence="1">
    <location>
        <begin position="113"/>
        <end position="160"/>
    </location>
</feature>
<dbReference type="AlphaFoldDB" id="A0A6J8ESD3"/>
<dbReference type="GO" id="GO:0008270">
    <property type="term" value="F:zinc ion binding"/>
    <property type="evidence" value="ECO:0007669"/>
    <property type="project" value="InterPro"/>
</dbReference>
<dbReference type="Proteomes" id="UP000507470">
    <property type="component" value="Unassembled WGS sequence"/>
</dbReference>
<keyword evidence="4" id="KW-1185">Reference proteome</keyword>
<name>A0A6J8ESD3_MYTCO</name>
<protein>
    <recommendedName>
        <fullName evidence="2">CCHC-type domain-containing protein</fullName>
    </recommendedName>
</protein>
<feature type="compositionally biased region" description="Acidic residues" evidence="1">
    <location>
        <begin position="119"/>
        <end position="129"/>
    </location>
</feature>
<sequence>MKFKTVSGDRYFRVMHDKQKSLCNKCGSPYHKYRKCPQLICDGCDEQGHTLRECKALRCKTCQSLPMKCFCENDDKTCPYCRTDPCVCYCERCKLAFNDCKCGVDNTDRDLMNEKPEANENDNDNESDINVDKKKESSEHNIDHIDNENVDPVDVSRGGNEQLMIGDNTDGDIEKKVDDNENNTILNINGNTCEEDGNVVNGNVVKSDVGNGNVVNGDELNGDVSKADESDEDIVIQTEAIIHENRESIIECKDIYSKDDEKLDFSIDADSSSGVDVTRTGIGDLDIISPVGASGTDRQDEMIEGLMDVSEGEDELAQASSQKSPMKIRNKTKHFPNVNNAKARVRSSPYDKNVNNGLS</sequence>
<accession>A0A6J8ESD3</accession>
<feature type="domain" description="CCHC-type" evidence="2">
    <location>
        <begin position="40"/>
        <end position="56"/>
    </location>
</feature>
<evidence type="ECO:0000259" key="2">
    <source>
        <dbReference type="SMART" id="SM00343"/>
    </source>
</evidence>
<gene>
    <name evidence="3" type="ORF">MCOR_55422</name>
</gene>
<dbReference type="EMBL" id="CACVKT020009786">
    <property type="protein sequence ID" value="CAC5423417.1"/>
    <property type="molecule type" value="Genomic_DNA"/>
</dbReference>
<reference evidence="3 4" key="1">
    <citation type="submission" date="2020-06" db="EMBL/GenBank/DDBJ databases">
        <authorList>
            <person name="Li R."/>
            <person name="Bekaert M."/>
        </authorList>
    </citation>
    <scope>NUCLEOTIDE SEQUENCE [LARGE SCALE GENOMIC DNA]</scope>
    <source>
        <strain evidence="4">wild</strain>
    </source>
</reference>
<evidence type="ECO:0000313" key="3">
    <source>
        <dbReference type="EMBL" id="CAC5423417.1"/>
    </source>
</evidence>
<evidence type="ECO:0000313" key="4">
    <source>
        <dbReference type="Proteomes" id="UP000507470"/>
    </source>
</evidence>
<dbReference type="GO" id="GO:0003676">
    <property type="term" value="F:nucleic acid binding"/>
    <property type="evidence" value="ECO:0007669"/>
    <property type="project" value="InterPro"/>
</dbReference>
<dbReference type="SMART" id="SM00343">
    <property type="entry name" value="ZnF_C2HC"/>
    <property type="match status" value="2"/>
</dbReference>
<dbReference type="InterPro" id="IPR001878">
    <property type="entry name" value="Znf_CCHC"/>
</dbReference>
<proteinExistence type="predicted"/>
<feature type="compositionally biased region" description="Basic and acidic residues" evidence="1">
    <location>
        <begin position="130"/>
        <end position="147"/>
    </location>
</feature>
<dbReference type="OrthoDB" id="8912020at2759"/>
<feature type="domain" description="CCHC-type" evidence="2">
    <location>
        <begin position="22"/>
        <end position="38"/>
    </location>
</feature>
<feature type="region of interest" description="Disordered" evidence="1">
    <location>
        <begin position="310"/>
        <end position="359"/>
    </location>
</feature>